<evidence type="ECO:0000313" key="2">
    <source>
        <dbReference type="EMBL" id="TWS23025.1"/>
    </source>
</evidence>
<protein>
    <submittedName>
        <fullName evidence="2">Uncharacterized protein</fullName>
    </submittedName>
</protein>
<keyword evidence="1" id="KW-0472">Membrane</keyword>
<keyword evidence="3" id="KW-1185">Reference proteome</keyword>
<proteinExistence type="predicted"/>
<comment type="caution">
    <text evidence="2">The sequence shown here is derived from an EMBL/GenBank/DDBJ whole genome shotgun (WGS) entry which is preliminary data.</text>
</comment>
<keyword evidence="1" id="KW-1133">Transmembrane helix</keyword>
<sequence length="238" mass="25217">MKQWFIGIFFVLVGGGVLAVWVVDALSRVGADAWLGPSVVAGQLLAIGSWLALLALGGAMLWRAARFTALFRSGATLRTRAHPVVVGGYVLAAVGFTAAAVGITFGYFWGDGDAPLLAVALGPVMLAFWALVAMSALAGRLWWPAIEADEEWIVVSGFFERTRFRRAQAEVLADNGGTAVLGIPHQRERSPLSVVFRYRGSTVMLPTVRLNPRALAAVNAPGAAPSGLADPRIVVPPR</sequence>
<keyword evidence="1" id="KW-0812">Transmembrane</keyword>
<organism evidence="2 3">
    <name type="scientific">Tsukamurella sputi</name>
    <dbReference type="NCBI Taxonomy" id="2591848"/>
    <lineage>
        <taxon>Bacteria</taxon>
        <taxon>Bacillati</taxon>
        <taxon>Actinomycetota</taxon>
        <taxon>Actinomycetes</taxon>
        <taxon>Mycobacteriales</taxon>
        <taxon>Tsukamurellaceae</taxon>
        <taxon>Tsukamurella</taxon>
    </lineage>
</organism>
<dbReference type="Proteomes" id="UP000319792">
    <property type="component" value="Unassembled WGS sequence"/>
</dbReference>
<feature type="transmembrane region" description="Helical" evidence="1">
    <location>
        <begin position="116"/>
        <end position="138"/>
    </location>
</feature>
<dbReference type="AlphaFoldDB" id="A0A5C5RLQ8"/>
<reference evidence="2 3" key="1">
    <citation type="submission" date="2019-08" db="EMBL/GenBank/DDBJ databases">
        <title>Tsukamurella conjunctivitidis sp. nov., Tsukamurella assacharolytica sp. nov. and Tsukamurella sputae sp. nov. isolated from patients with conjunctivitis, bacteraemia (lymphoma) and respiratory infection (sputum) in Hong Kong.</title>
        <authorList>
            <person name="Fok K.M.N."/>
            <person name="Fong J.Y.H."/>
        </authorList>
    </citation>
    <scope>NUCLEOTIDE SEQUENCE [LARGE SCALE GENOMIC DNA]</scope>
    <source>
        <strain evidence="2 3">HKU70</strain>
    </source>
</reference>
<feature type="transmembrane region" description="Helical" evidence="1">
    <location>
        <begin position="43"/>
        <end position="65"/>
    </location>
</feature>
<feature type="transmembrane region" description="Helical" evidence="1">
    <location>
        <begin position="86"/>
        <end position="110"/>
    </location>
</feature>
<gene>
    <name evidence="2" type="ORF">FK268_16675</name>
</gene>
<accession>A0A5C5RLQ8</accession>
<name>A0A5C5RLQ8_9ACTN</name>
<dbReference type="EMBL" id="VIGV01000005">
    <property type="protein sequence ID" value="TWS23025.1"/>
    <property type="molecule type" value="Genomic_DNA"/>
</dbReference>
<dbReference type="RefSeq" id="WP_146436103.1">
    <property type="nucleotide sequence ID" value="NZ_VIGV01000005.1"/>
</dbReference>
<evidence type="ECO:0000256" key="1">
    <source>
        <dbReference type="SAM" id="Phobius"/>
    </source>
</evidence>
<evidence type="ECO:0000313" key="3">
    <source>
        <dbReference type="Proteomes" id="UP000319792"/>
    </source>
</evidence>